<keyword evidence="3" id="KW-1185">Reference proteome</keyword>
<evidence type="ECO:0000313" key="3">
    <source>
        <dbReference type="Proteomes" id="UP000731519"/>
    </source>
</evidence>
<accession>A0ABQ6XW74</accession>
<evidence type="ECO:0008006" key="4">
    <source>
        <dbReference type="Google" id="ProtNLM"/>
    </source>
</evidence>
<gene>
    <name evidence="2" type="ORF">K701_09370</name>
    <name evidence="1" type="ORF">K701_21780</name>
</gene>
<reference evidence="2 3" key="1">
    <citation type="submission" date="2013-05" db="EMBL/GenBank/DDBJ databases">
        <title>Genome Sequence of Streptomyces fradiae.</title>
        <authorList>
            <person name="Kirby R."/>
        </authorList>
    </citation>
    <scope>NUCLEOTIDE SEQUENCE [LARGE SCALE GENOMIC DNA]</scope>
    <source>
        <strain evidence="2 3">ATCC 10745</strain>
    </source>
</reference>
<evidence type="ECO:0000313" key="2">
    <source>
        <dbReference type="EMBL" id="KAF0649987.1"/>
    </source>
</evidence>
<dbReference type="EMBL" id="ASYR01000010">
    <property type="protein sequence ID" value="KAF0649987.1"/>
    <property type="molecule type" value="Genomic_DNA"/>
</dbReference>
<evidence type="ECO:0000313" key="1">
    <source>
        <dbReference type="EMBL" id="KAF0647711.1"/>
    </source>
</evidence>
<name>A0ABQ6XW74_STRFR</name>
<proteinExistence type="predicted"/>
<dbReference type="Proteomes" id="UP000731519">
    <property type="component" value="Unassembled WGS sequence"/>
</dbReference>
<protein>
    <recommendedName>
        <fullName evidence="4">Lipoprotein</fullName>
    </recommendedName>
</protein>
<comment type="caution">
    <text evidence="2">The sequence shown here is derived from an EMBL/GenBank/DDBJ whole genome shotgun (WGS) entry which is preliminary data.</text>
</comment>
<organism evidence="2 3">
    <name type="scientific">Streptomyces fradiae ATCC 10745 = DSM 40063</name>
    <dbReference type="NCBI Taxonomy" id="1319510"/>
    <lineage>
        <taxon>Bacteria</taxon>
        <taxon>Bacillati</taxon>
        <taxon>Actinomycetota</taxon>
        <taxon>Actinomycetes</taxon>
        <taxon>Kitasatosporales</taxon>
        <taxon>Streptomycetaceae</taxon>
        <taxon>Streptomyces</taxon>
    </lineage>
</organism>
<sequence length="35" mass="3891">MLASWFAFSFVLGGCALRMAVHHDRKALSVRQARG</sequence>
<dbReference type="EMBL" id="ASYR01000032">
    <property type="protein sequence ID" value="KAF0647711.1"/>
    <property type="molecule type" value="Genomic_DNA"/>
</dbReference>